<comment type="similarity">
    <text evidence="7">Belongs to the TRAFAC class myosin-kinesin ATPase superfamily. Kinesin family.</text>
</comment>
<dbReference type="PRINTS" id="PR00380">
    <property type="entry name" value="KINESINHEAVY"/>
</dbReference>
<protein>
    <recommendedName>
        <fullName evidence="9">Kinesin motor domain-containing protein</fullName>
    </recommendedName>
</protein>
<comment type="subcellular location">
    <subcellularLocation>
        <location evidence="1">Cytoplasm</location>
        <location evidence="1">Cytoskeleton</location>
    </subcellularLocation>
</comment>
<feature type="binding site" evidence="7">
    <location>
        <begin position="85"/>
        <end position="92"/>
    </location>
    <ligand>
        <name>ATP</name>
        <dbReference type="ChEBI" id="CHEBI:30616"/>
    </ligand>
</feature>
<dbReference type="OrthoDB" id="3176171at2759"/>
<dbReference type="InterPro" id="IPR027417">
    <property type="entry name" value="P-loop_NTPase"/>
</dbReference>
<keyword evidence="4 8" id="KW-0175">Coiled coil</keyword>
<organism evidence="10 11">
    <name type="scientific">Bugula neritina</name>
    <name type="common">Brown bryozoan</name>
    <name type="synonym">Sertularia neritina</name>
    <dbReference type="NCBI Taxonomy" id="10212"/>
    <lineage>
        <taxon>Eukaryota</taxon>
        <taxon>Metazoa</taxon>
        <taxon>Spiralia</taxon>
        <taxon>Lophotrochozoa</taxon>
        <taxon>Bryozoa</taxon>
        <taxon>Gymnolaemata</taxon>
        <taxon>Cheilostomatida</taxon>
        <taxon>Flustrina</taxon>
        <taxon>Buguloidea</taxon>
        <taxon>Bugulidae</taxon>
        <taxon>Bugula</taxon>
    </lineage>
</organism>
<dbReference type="InterPro" id="IPR036961">
    <property type="entry name" value="Kinesin_motor_dom_sf"/>
</dbReference>
<dbReference type="PROSITE" id="PS50067">
    <property type="entry name" value="KINESIN_MOTOR_2"/>
    <property type="match status" value="1"/>
</dbReference>
<keyword evidence="6" id="KW-0963">Cytoplasm</keyword>
<comment type="caution">
    <text evidence="10">The sequence shown here is derived from an EMBL/GenBank/DDBJ whole genome shotgun (WGS) entry which is preliminary data.</text>
</comment>
<evidence type="ECO:0000256" key="2">
    <source>
        <dbReference type="ARBA" id="ARBA00022741"/>
    </source>
</evidence>
<dbReference type="Pfam" id="PF00225">
    <property type="entry name" value="Kinesin"/>
    <property type="match status" value="2"/>
</dbReference>
<dbReference type="InterPro" id="IPR027640">
    <property type="entry name" value="Kinesin-like_fam"/>
</dbReference>
<keyword evidence="2 7" id="KW-0547">Nucleotide-binding</keyword>
<dbReference type="GO" id="GO:0008017">
    <property type="term" value="F:microtubule binding"/>
    <property type="evidence" value="ECO:0007669"/>
    <property type="project" value="InterPro"/>
</dbReference>
<dbReference type="GO" id="GO:0007018">
    <property type="term" value="P:microtubule-based movement"/>
    <property type="evidence" value="ECO:0007669"/>
    <property type="project" value="InterPro"/>
</dbReference>
<dbReference type="GO" id="GO:0005856">
    <property type="term" value="C:cytoskeleton"/>
    <property type="evidence" value="ECO:0007669"/>
    <property type="project" value="UniProtKB-SubCell"/>
</dbReference>
<dbReference type="Gene3D" id="3.40.850.10">
    <property type="entry name" value="Kinesin motor domain"/>
    <property type="match status" value="1"/>
</dbReference>
<dbReference type="PANTHER" id="PTHR47968">
    <property type="entry name" value="CENTROMERE PROTEIN E"/>
    <property type="match status" value="1"/>
</dbReference>
<keyword evidence="5 7" id="KW-0505">Motor protein</keyword>
<evidence type="ECO:0000256" key="8">
    <source>
        <dbReference type="SAM" id="Coils"/>
    </source>
</evidence>
<feature type="coiled-coil region" evidence="8">
    <location>
        <begin position="456"/>
        <end position="483"/>
    </location>
</feature>
<evidence type="ECO:0000256" key="1">
    <source>
        <dbReference type="ARBA" id="ARBA00004245"/>
    </source>
</evidence>
<dbReference type="SUPFAM" id="SSF52540">
    <property type="entry name" value="P-loop containing nucleoside triphosphate hydrolases"/>
    <property type="match status" value="1"/>
</dbReference>
<proteinExistence type="inferred from homology"/>
<keyword evidence="11" id="KW-1185">Reference proteome</keyword>
<dbReference type="AlphaFoldDB" id="A0A7J7K6A8"/>
<evidence type="ECO:0000313" key="11">
    <source>
        <dbReference type="Proteomes" id="UP000593567"/>
    </source>
</evidence>
<dbReference type="GO" id="GO:0003777">
    <property type="term" value="F:microtubule motor activity"/>
    <property type="evidence" value="ECO:0007669"/>
    <property type="project" value="InterPro"/>
</dbReference>
<feature type="domain" description="Kinesin motor" evidence="9">
    <location>
        <begin position="8"/>
        <end position="304"/>
    </location>
</feature>
<dbReference type="EMBL" id="VXIV02001238">
    <property type="protein sequence ID" value="KAF6033787.1"/>
    <property type="molecule type" value="Genomic_DNA"/>
</dbReference>
<reference evidence="10" key="1">
    <citation type="submission" date="2020-06" db="EMBL/GenBank/DDBJ databases">
        <title>Draft genome of Bugula neritina, a colonial animal packing powerful symbionts and potential medicines.</title>
        <authorList>
            <person name="Rayko M."/>
        </authorList>
    </citation>
    <scope>NUCLEOTIDE SEQUENCE [LARGE SCALE GENOMIC DNA]</scope>
    <source>
        <strain evidence="10">Kwan_BN1</strain>
    </source>
</reference>
<accession>A0A7J7K6A8</accession>
<feature type="coiled-coil region" evidence="8">
    <location>
        <begin position="386"/>
        <end position="427"/>
    </location>
</feature>
<dbReference type="PANTHER" id="PTHR47968:SF75">
    <property type="entry name" value="CENTROMERE-ASSOCIATED PROTEIN E"/>
    <property type="match status" value="1"/>
</dbReference>
<evidence type="ECO:0000313" key="10">
    <source>
        <dbReference type="EMBL" id="KAF6033787.1"/>
    </source>
</evidence>
<evidence type="ECO:0000259" key="9">
    <source>
        <dbReference type="PROSITE" id="PS50067"/>
    </source>
</evidence>
<evidence type="ECO:0000256" key="5">
    <source>
        <dbReference type="ARBA" id="ARBA00023175"/>
    </source>
</evidence>
<gene>
    <name evidence="10" type="ORF">EB796_007904</name>
</gene>
<keyword evidence="3 7" id="KW-0067">ATP-binding</keyword>
<name>A0A7J7K6A8_BUGNE</name>
<keyword evidence="6" id="KW-0206">Cytoskeleton</keyword>
<dbReference type="SMART" id="SM00129">
    <property type="entry name" value="KISc"/>
    <property type="match status" value="1"/>
</dbReference>
<dbReference type="InterPro" id="IPR001752">
    <property type="entry name" value="Kinesin_motor_dom"/>
</dbReference>
<evidence type="ECO:0000256" key="7">
    <source>
        <dbReference type="PROSITE-ProRule" id="PRU00283"/>
    </source>
</evidence>
<evidence type="ECO:0000256" key="6">
    <source>
        <dbReference type="ARBA" id="ARBA00023212"/>
    </source>
</evidence>
<evidence type="ECO:0000256" key="3">
    <source>
        <dbReference type="ARBA" id="ARBA00022840"/>
    </source>
</evidence>
<dbReference type="Proteomes" id="UP000593567">
    <property type="component" value="Unassembled WGS sequence"/>
</dbReference>
<dbReference type="GO" id="GO:0005524">
    <property type="term" value="F:ATP binding"/>
    <property type="evidence" value="ECO:0007669"/>
    <property type="project" value="UniProtKB-UniRule"/>
</dbReference>
<sequence>MPGGESSAVRCFAKVRSSLPSEANQSDIKISGERLTAAIGGVESTYSFDGVYGPDVKTRTLFKEKCEPLLHRVVEGTNVSIVALGITGSGKSYLMNGRNEEPGIAPCMINGLFQVIERMQNKEFFVTVQYLEVMDDSLVDLLNPHTGQLKVRPSPQGGVQIQGLSALVVQDASQLLQYYEQGTRARKMGTTGARAHREKATSIFMLNIEQREPGRSNVGLTSCLTLVDLAGIECSTCNALVTCITALGQGSKTVPYRDSKLSILLQQTFGGNCLTSVFALLSPCGNDNSKTFSLSQPLRQIKHSVAININDTDKIVSNLREQISTLREKVAGDVSNKEDVIALQELVQELQLAKQQTWEERQKLSLKYEQERKTNLANQGILEWVMDSKLRDQQQIQEKINHLQKEKQQLSEEFSKKRTQVMELKEQLQKHIADFSRITESDKVSDSERKSRVDAIHKLKERLKEASDNQKALKLSLQNVVERLRSERTESSSKVVATKGSLSMEWLIEAEERQRMESENSAMVADELERMKLEIEHEKADIKLKIVDGKTYSAHEYAELEMKITELQHEKPVTSLEIQTLKQEKAKLQEAVEEMHRQHTVELEKQQMQHFQTFRNYRETFDKQKLAIEQRYRQLLDDSIQDAVFLSSRNNELVAENDALRLEVATLKDAMSRKVE</sequence>
<evidence type="ECO:0000256" key="4">
    <source>
        <dbReference type="ARBA" id="ARBA00023054"/>
    </source>
</evidence>